<dbReference type="EMBL" id="JAAFOW010002172">
    <property type="protein sequence ID" value="KAF5257854.1"/>
    <property type="molecule type" value="Genomic_DNA"/>
</dbReference>
<dbReference type="Proteomes" id="UP000558688">
    <property type="component" value="Unassembled WGS sequence"/>
</dbReference>
<evidence type="ECO:0000313" key="2">
    <source>
        <dbReference type="Proteomes" id="UP000558688"/>
    </source>
</evidence>
<proteinExistence type="predicted"/>
<reference evidence="1" key="1">
    <citation type="submission" date="2020-02" db="EMBL/GenBank/DDBJ databases">
        <title>Identification and distribution of gene clusters putatively required for synthesis of sphingolipid metabolism inhibitors in phylogenetically diverse species of the filamentous fungus Fusarium.</title>
        <authorList>
            <person name="Kim H.-S."/>
            <person name="Busman M."/>
            <person name="Brown D.W."/>
            <person name="Divon H."/>
            <person name="Uhlig S."/>
            <person name="Proctor R.H."/>
        </authorList>
    </citation>
    <scope>NUCLEOTIDE SEQUENCE [LARGE SCALE GENOMIC DNA]</scope>
    <source>
        <strain evidence="1">NRRL 39464</strain>
    </source>
</reference>
<dbReference type="Gene3D" id="2.40.70.10">
    <property type="entry name" value="Acid Proteases"/>
    <property type="match status" value="1"/>
</dbReference>
<name>A0A8H5EEC2_FUSOX</name>
<protein>
    <submittedName>
        <fullName evidence="1">Uncharacterized protein</fullName>
    </submittedName>
</protein>
<organism evidence="1 2">
    <name type="scientific">Fusarium oxysporum</name>
    <name type="common">Fusarium vascular wilt</name>
    <dbReference type="NCBI Taxonomy" id="5507"/>
    <lineage>
        <taxon>Eukaryota</taxon>
        <taxon>Fungi</taxon>
        <taxon>Dikarya</taxon>
        <taxon>Ascomycota</taxon>
        <taxon>Pezizomycotina</taxon>
        <taxon>Sordariomycetes</taxon>
        <taxon>Hypocreomycetidae</taxon>
        <taxon>Hypocreales</taxon>
        <taxon>Nectriaceae</taxon>
        <taxon>Fusarium</taxon>
        <taxon>Fusarium oxysporum species complex</taxon>
    </lineage>
</organism>
<evidence type="ECO:0000313" key="1">
    <source>
        <dbReference type="EMBL" id="KAF5257854.1"/>
    </source>
</evidence>
<dbReference type="CDD" id="cd00303">
    <property type="entry name" value="retropepsin_like"/>
    <property type="match status" value="1"/>
</dbReference>
<accession>A0A8H5EEC2</accession>
<gene>
    <name evidence="1" type="ORF">FOXYS1_11604</name>
</gene>
<dbReference type="AlphaFoldDB" id="A0A8H5EEC2"/>
<dbReference type="InterPro" id="IPR021109">
    <property type="entry name" value="Peptidase_aspartic_dom_sf"/>
</dbReference>
<sequence>MVPDSHLEGNSQIRGGIPRLLKPVTDVTTSNGLWRDRLLDEFIQGPSAAQVPSFKSPIRNALRSVYLANPIWKGAFPWPAHRRTNPVSSGESIDYKAEDIKAFLSPYRADSVFHTGGYNYLASEQLAQTYSSGSTDYTVKVLVGPDRYRIKYRIDALPDTGAKLNFVSQQLVDSLGLVPKDLANEKFRLPSGATIKSCDTTSGIVRGATWQFRSSWDKITCEFYVLDNLKADIILSSHFIFEHNVFSKFEEDIVDTSLVPGPDFGDIYNIRLISHYSSALQNLEASAVADMNSLGSFSPETIKNERVRRDQIRDAINALPLDQQDQARIDERNRQEIWDGYRRRHFETEGGPIFVIQQVVVDRKQRWWRNRPFWSRLKRRVTKSMLWL</sequence>
<comment type="caution">
    <text evidence="1">The sequence shown here is derived from an EMBL/GenBank/DDBJ whole genome shotgun (WGS) entry which is preliminary data.</text>
</comment>